<organism evidence="1 2">
    <name type="scientific">Thiorhodovibrio winogradskyi</name>
    <dbReference type="NCBI Taxonomy" id="77007"/>
    <lineage>
        <taxon>Bacteria</taxon>
        <taxon>Pseudomonadati</taxon>
        <taxon>Pseudomonadota</taxon>
        <taxon>Gammaproteobacteria</taxon>
        <taxon>Chromatiales</taxon>
        <taxon>Chromatiaceae</taxon>
        <taxon>Thiorhodovibrio</taxon>
    </lineage>
</organism>
<name>A0ABZ0S9S1_9GAMM</name>
<dbReference type="InterPro" id="IPR029063">
    <property type="entry name" value="SAM-dependent_MTases_sf"/>
</dbReference>
<dbReference type="Proteomes" id="UP001432180">
    <property type="component" value="Chromosome"/>
</dbReference>
<reference evidence="1 2" key="1">
    <citation type="journal article" date="2023" name="Microorganisms">
        <title>Thiorhodovibrio frisius and Trv. litoralis spp. nov., Two Novel Members from a Clade of Fastidious Purple Sulfur Bacteria That Exhibit Unique Red-Shifted Light-Harvesting Capabilities.</title>
        <authorList>
            <person name="Methner A."/>
            <person name="Kuzyk S.B."/>
            <person name="Petersen J."/>
            <person name="Bauer S."/>
            <person name="Brinkmann H."/>
            <person name="Sichau K."/>
            <person name="Wanner G."/>
            <person name="Wolf J."/>
            <person name="Neumann-Schaal M."/>
            <person name="Henke P."/>
            <person name="Tank M."/>
            <person name="Sproer C."/>
            <person name="Bunk B."/>
            <person name="Overmann J."/>
        </authorList>
    </citation>
    <scope>NUCLEOTIDE SEQUENCE [LARGE SCALE GENOMIC DNA]</scope>
    <source>
        <strain evidence="1 2">DSM 6702</strain>
    </source>
</reference>
<protein>
    <submittedName>
        <fullName evidence="1">Uncharacterized protein</fullName>
    </submittedName>
</protein>
<evidence type="ECO:0000313" key="1">
    <source>
        <dbReference type="EMBL" id="WPL17672.1"/>
    </source>
</evidence>
<dbReference type="SUPFAM" id="SSF53335">
    <property type="entry name" value="S-adenosyl-L-methionine-dependent methyltransferases"/>
    <property type="match status" value="1"/>
</dbReference>
<proteinExistence type="predicted"/>
<evidence type="ECO:0000313" key="2">
    <source>
        <dbReference type="Proteomes" id="UP001432180"/>
    </source>
</evidence>
<gene>
    <name evidence="1" type="ORF">Thiowin_02711</name>
</gene>
<keyword evidence="2" id="KW-1185">Reference proteome</keyword>
<sequence length="153" mass="17365">MKRGITPPRIVSVEHSLEWLHIAEKRLRSHELDRYVHFVNAPIVPLESAEGSVMCYAPAPIFEAIQGRNVDLLLIDGPPGFNLTDPGRAGTLYAVEALLNDGCLVVVDDTHRCGERLAIREWKQTFGKRIRRMRGWLTLDTQVEFEWHGVPGR</sequence>
<dbReference type="EMBL" id="CP121472">
    <property type="protein sequence ID" value="WPL17672.1"/>
    <property type="molecule type" value="Genomic_DNA"/>
</dbReference>
<accession>A0ABZ0S9S1</accession>
<dbReference type="Gene3D" id="3.40.50.150">
    <property type="entry name" value="Vaccinia Virus protein VP39"/>
    <property type="match status" value="1"/>
</dbReference>